<feature type="transmembrane region" description="Helical" evidence="6">
    <location>
        <begin position="530"/>
        <end position="549"/>
    </location>
</feature>
<feature type="transmembrane region" description="Helical" evidence="6">
    <location>
        <begin position="430"/>
        <end position="448"/>
    </location>
</feature>
<feature type="transmembrane region" description="Helical" evidence="6">
    <location>
        <begin position="214"/>
        <end position="232"/>
    </location>
</feature>
<dbReference type="PANTHER" id="PTHR42718">
    <property type="entry name" value="MAJOR FACILITATOR SUPERFAMILY MULTIDRUG TRANSPORTER MFSC"/>
    <property type="match status" value="1"/>
</dbReference>
<evidence type="ECO:0000256" key="6">
    <source>
        <dbReference type="SAM" id="Phobius"/>
    </source>
</evidence>
<dbReference type="EMBL" id="AP018732">
    <property type="protein sequence ID" value="BBE42285.1"/>
    <property type="molecule type" value="Genomic_DNA"/>
</dbReference>
<name>A0A4P2VMN8_9ARCH</name>
<dbReference type="Pfam" id="PF07690">
    <property type="entry name" value="MFS_1"/>
    <property type="match status" value="1"/>
</dbReference>
<evidence type="ECO:0000256" key="5">
    <source>
        <dbReference type="ARBA" id="ARBA00023136"/>
    </source>
</evidence>
<evidence type="ECO:0000256" key="4">
    <source>
        <dbReference type="ARBA" id="ARBA00022989"/>
    </source>
</evidence>
<feature type="transmembrane region" description="Helical" evidence="6">
    <location>
        <begin position="12"/>
        <end position="38"/>
    </location>
</feature>
<evidence type="ECO:0000256" key="1">
    <source>
        <dbReference type="ARBA" id="ARBA00004141"/>
    </source>
</evidence>
<dbReference type="GO" id="GO:0016020">
    <property type="term" value="C:membrane"/>
    <property type="evidence" value="ECO:0007669"/>
    <property type="project" value="UniProtKB-SubCell"/>
</dbReference>
<feature type="transmembrane region" description="Helical" evidence="6">
    <location>
        <begin position="386"/>
        <end position="409"/>
    </location>
</feature>
<keyword evidence="4 6" id="KW-1133">Transmembrane helix</keyword>
<feature type="transmembrane region" description="Helical" evidence="6">
    <location>
        <begin position="85"/>
        <end position="105"/>
    </location>
</feature>
<dbReference type="CDD" id="cd17321">
    <property type="entry name" value="MFS_MMR_MDR_like"/>
    <property type="match status" value="1"/>
</dbReference>
<feature type="transmembrane region" description="Helical" evidence="6">
    <location>
        <begin position="244"/>
        <end position="262"/>
    </location>
</feature>
<feature type="transmembrane region" description="Helical" evidence="6">
    <location>
        <begin position="324"/>
        <end position="343"/>
    </location>
</feature>
<dbReference type="PANTHER" id="PTHR42718:SF9">
    <property type="entry name" value="MAJOR FACILITATOR SUPERFAMILY MULTIDRUG TRANSPORTER MFSC"/>
    <property type="match status" value="1"/>
</dbReference>
<dbReference type="Proteomes" id="UP000509448">
    <property type="component" value="Chromosome"/>
</dbReference>
<dbReference type="InterPro" id="IPR036259">
    <property type="entry name" value="MFS_trans_sf"/>
</dbReference>
<dbReference type="GO" id="GO:0022857">
    <property type="term" value="F:transmembrane transporter activity"/>
    <property type="evidence" value="ECO:0007669"/>
    <property type="project" value="InterPro"/>
</dbReference>
<feature type="transmembrane region" description="Helical" evidence="6">
    <location>
        <begin position="492"/>
        <end position="510"/>
    </location>
</feature>
<keyword evidence="5 6" id="KW-0472">Membrane</keyword>
<dbReference type="InterPro" id="IPR011701">
    <property type="entry name" value="MFS"/>
</dbReference>
<dbReference type="KEGG" id="ccai:NAS2_0896"/>
<accession>A0A4P2VMN8</accession>
<comment type="subcellular location">
    <subcellularLocation>
        <location evidence="1">Membrane</location>
        <topology evidence="1">Multi-pass membrane protein</topology>
    </subcellularLocation>
</comment>
<feature type="transmembrane region" description="Helical" evidence="6">
    <location>
        <begin position="148"/>
        <end position="169"/>
    </location>
</feature>
<keyword evidence="9" id="KW-1185">Reference proteome</keyword>
<dbReference type="SUPFAM" id="SSF103473">
    <property type="entry name" value="MFS general substrate transporter"/>
    <property type="match status" value="1"/>
</dbReference>
<keyword evidence="2" id="KW-0813">Transport</keyword>
<keyword evidence="3 6" id="KW-0812">Transmembrane</keyword>
<dbReference type="PROSITE" id="PS50850">
    <property type="entry name" value="MFS"/>
    <property type="match status" value="1"/>
</dbReference>
<evidence type="ECO:0000259" key="7">
    <source>
        <dbReference type="PROSITE" id="PS50850"/>
    </source>
</evidence>
<organism evidence="8 9">
    <name type="scientific">Conexivisphaera calida</name>
    <dbReference type="NCBI Taxonomy" id="1874277"/>
    <lineage>
        <taxon>Archaea</taxon>
        <taxon>Nitrososphaerota</taxon>
        <taxon>Conexivisphaeria</taxon>
        <taxon>Conexivisphaerales</taxon>
        <taxon>Conexivisphaeraceae</taxon>
        <taxon>Conexivisphaera</taxon>
    </lineage>
</organism>
<evidence type="ECO:0000256" key="3">
    <source>
        <dbReference type="ARBA" id="ARBA00022692"/>
    </source>
</evidence>
<feature type="transmembrane region" description="Helical" evidence="6">
    <location>
        <begin position="111"/>
        <end position="136"/>
    </location>
</feature>
<feature type="transmembrane region" description="Helical" evidence="6">
    <location>
        <begin position="283"/>
        <end position="312"/>
    </location>
</feature>
<evidence type="ECO:0000256" key="2">
    <source>
        <dbReference type="ARBA" id="ARBA00022448"/>
    </source>
</evidence>
<feature type="transmembrane region" description="Helical" evidence="6">
    <location>
        <begin position="468"/>
        <end position="485"/>
    </location>
</feature>
<dbReference type="AlphaFoldDB" id="A0A4P2VMN8"/>
<feature type="transmembrane region" description="Helical" evidence="6">
    <location>
        <begin position="355"/>
        <end position="374"/>
    </location>
</feature>
<evidence type="ECO:0000313" key="9">
    <source>
        <dbReference type="Proteomes" id="UP000509448"/>
    </source>
</evidence>
<reference evidence="8 9" key="1">
    <citation type="journal article" date="2019" name="ISME J.">
        <title>Isolation and characterization of a thermophilic sulfur- and iron-reducing thaumarchaeote from a terrestrial acidic hot spring.</title>
        <authorList>
            <person name="Kato S."/>
            <person name="Itoh T."/>
            <person name="Yuki M."/>
            <person name="Nagamori M."/>
            <person name="Ohnishi M."/>
            <person name="Uematsu K."/>
            <person name="Suzuki K."/>
            <person name="Takashina T."/>
            <person name="Ohkuma M."/>
        </authorList>
    </citation>
    <scope>NUCLEOTIDE SEQUENCE [LARGE SCALE GENOMIC DNA]</scope>
    <source>
        <strain evidence="8 9">NAS-02</strain>
    </source>
</reference>
<dbReference type="InterPro" id="IPR020846">
    <property type="entry name" value="MFS_dom"/>
</dbReference>
<feature type="transmembrane region" description="Helical" evidence="6">
    <location>
        <begin position="175"/>
        <end position="193"/>
    </location>
</feature>
<gene>
    <name evidence="8" type="ORF">NAS2_0896</name>
</gene>
<feature type="transmembrane region" description="Helical" evidence="6">
    <location>
        <begin position="53"/>
        <end position="73"/>
    </location>
</feature>
<dbReference type="Gene3D" id="1.20.1250.20">
    <property type="entry name" value="MFS general substrate transporter like domains"/>
    <property type="match status" value="2"/>
</dbReference>
<feature type="domain" description="Major facilitator superfamily (MFS) profile" evidence="7">
    <location>
        <begin position="12"/>
        <end position="466"/>
    </location>
</feature>
<proteinExistence type="predicted"/>
<protein>
    <submittedName>
        <fullName evidence="8">Permease, multidrug efflux</fullName>
    </submittedName>
</protein>
<sequence>MEAASMEHRRAVLINTTISGLVASMNATIVIVALPAIFRGLHVSPMAPDELAYLLWMMMGYSLVISSTLVLLGRFSDVYGRGRSYTLGFALTTIGAAALSVVPSGTGNAGALALILLRLFQAVGAALLTVDALAIITDTFPLSERGRAVGVYAMTYNIGMMLGLVLGGILAVYDWHLVFAVTLPLGIVGTLWSRAMLGGGHGGVEAPLNIADNVLLMAGLSLLALGLTYSMVPYGSSDLGWGNPFVVASIALGPVFLLAFVVSQLRSRSPLFDLSLFRNRPFAAGNTAVLLFSLSRGALMLLLTIWLQGIWLPLHGIPYEETPLWAGIYLASLVAGNIAFGPLSGALSDRYGPRIFAVLGMAVFTASLGALALLPYNFPAPVFELALFLNGVGQGLFYSPNATAIMNVLPPSDRGVGNGMRTTFNNIGQTVSMALFFTIAVSVFSRYAPGSLMSTALAAGVPRAVAEVISKIPGSVALFAAFIGVNPLGSVLSAYPGLASAIPSYLYTIITGTNFFPEAVGVPFVMGFRLSMYVAMAMALIAAVLSALMPSTRGRGTNR</sequence>
<evidence type="ECO:0000313" key="8">
    <source>
        <dbReference type="EMBL" id="BBE42285.1"/>
    </source>
</evidence>